<reference evidence="3 4" key="2">
    <citation type="submission" date="2014-09" db="EMBL/GenBank/DDBJ databases">
        <authorList>
            <consortium name="NBRP consortium"/>
            <person name="Sawabe T."/>
            <person name="Meirelles P."/>
            <person name="Nakanishi M."/>
            <person name="Sayaka M."/>
            <person name="Hattori M."/>
            <person name="Ohkuma M."/>
        </authorList>
    </citation>
    <scope>NUCLEOTIDE SEQUENCE [LARGE SCALE GENOMIC DNA]</scope>
    <source>
        <strain evidence="3 4">JCM 19240</strain>
    </source>
</reference>
<reference evidence="3 4" key="1">
    <citation type="submission" date="2014-09" db="EMBL/GenBank/DDBJ databases">
        <title>Vibrio maritimus JCM 19240. (C210) whole genome shotgun sequence.</title>
        <authorList>
            <person name="Sawabe T."/>
            <person name="Meirelles P."/>
            <person name="Nakanishi M."/>
            <person name="Sayaka M."/>
            <person name="Hattori M."/>
            <person name="Ohkuma M."/>
        </authorList>
    </citation>
    <scope>NUCLEOTIDE SEQUENCE [LARGE SCALE GENOMIC DNA]</scope>
    <source>
        <strain evidence="3 4">JCM 19240</strain>
    </source>
</reference>
<dbReference type="InterPro" id="IPR058625">
    <property type="entry name" value="MdtA-like_BSH"/>
</dbReference>
<comment type="similarity">
    <text evidence="1">Belongs to the membrane fusion protein (MFP) (TC 8.A.1) family.</text>
</comment>
<dbReference type="PANTHER" id="PTHR30367">
    <property type="entry name" value="P-HYDROXYBENZOIC ACID EFFLUX PUMP SUBUNIT AAEA-RELATED"/>
    <property type="match status" value="1"/>
</dbReference>
<organism evidence="3 4">
    <name type="scientific">Vibrio maritimus</name>
    <dbReference type="NCBI Taxonomy" id="990268"/>
    <lineage>
        <taxon>Bacteria</taxon>
        <taxon>Pseudomonadati</taxon>
        <taxon>Pseudomonadota</taxon>
        <taxon>Gammaproteobacteria</taxon>
        <taxon>Vibrionales</taxon>
        <taxon>Vibrionaceae</taxon>
        <taxon>Vibrio</taxon>
    </lineage>
</organism>
<dbReference type="Gene3D" id="2.40.50.100">
    <property type="match status" value="1"/>
</dbReference>
<dbReference type="Proteomes" id="UP000029224">
    <property type="component" value="Unassembled WGS sequence"/>
</dbReference>
<dbReference type="EMBL" id="BBMT01000011">
    <property type="protein sequence ID" value="GAL36549.1"/>
    <property type="molecule type" value="Genomic_DNA"/>
</dbReference>
<proteinExistence type="inferred from homology"/>
<evidence type="ECO:0000313" key="3">
    <source>
        <dbReference type="EMBL" id="GAL36549.1"/>
    </source>
</evidence>
<evidence type="ECO:0000313" key="4">
    <source>
        <dbReference type="Proteomes" id="UP000029224"/>
    </source>
</evidence>
<name>A0A090TCT8_9VIBR</name>
<feature type="domain" description="Multidrug resistance protein MdtA-like barrel-sandwich hybrid" evidence="2">
    <location>
        <begin position="41"/>
        <end position="74"/>
    </location>
</feature>
<dbReference type="PANTHER" id="PTHR30367:SF1">
    <property type="entry name" value="MULTIDRUG RESISTANCE PROTEIN MDTN"/>
    <property type="match status" value="1"/>
</dbReference>
<dbReference type="AlphaFoldDB" id="A0A090TCT8"/>
<dbReference type="Pfam" id="PF25917">
    <property type="entry name" value="BSH_RND"/>
    <property type="match status" value="1"/>
</dbReference>
<comment type="caution">
    <text evidence="3">The sequence shown here is derived from an EMBL/GenBank/DDBJ whole genome shotgun (WGS) entry which is preliminary data.</text>
</comment>
<accession>A0A090TCT8</accession>
<gene>
    <name evidence="3" type="ORF">JCM19240_2618</name>
</gene>
<evidence type="ECO:0000259" key="2">
    <source>
        <dbReference type="Pfam" id="PF25917"/>
    </source>
</evidence>
<keyword evidence="4" id="KW-1185">Reference proteome</keyword>
<protein>
    <submittedName>
        <fullName evidence="3">Fusaric acid resistance protein fusE</fullName>
    </submittedName>
</protein>
<evidence type="ECO:0000256" key="1">
    <source>
        <dbReference type="ARBA" id="ARBA00009477"/>
    </source>
</evidence>
<dbReference type="InterPro" id="IPR050393">
    <property type="entry name" value="MFP_Efflux_Pump"/>
</dbReference>
<dbReference type="SUPFAM" id="SSF111369">
    <property type="entry name" value="HlyD-like secretion proteins"/>
    <property type="match status" value="1"/>
</dbReference>
<sequence>MLKKLITTIAVLAIAGYFTYDNYASYIENPWTRDGQVRADIIQITPRVTGPVIDLNVEDNSHVKKGDVLFKIDKHL</sequence>